<keyword evidence="6" id="KW-1185">Reference proteome</keyword>
<gene>
    <name evidence="5" type="ORF">ACH5RR_011438</name>
</gene>
<feature type="region of interest" description="Disordered" evidence="3">
    <location>
        <begin position="264"/>
        <end position="286"/>
    </location>
</feature>
<protein>
    <recommendedName>
        <fullName evidence="4">Remorin C-terminal domain-containing protein</fullName>
    </recommendedName>
</protein>
<dbReference type="Pfam" id="PF03763">
    <property type="entry name" value="Remorin_C"/>
    <property type="match status" value="1"/>
</dbReference>
<dbReference type="AlphaFoldDB" id="A0ABD3A4Y0"/>
<dbReference type="PANTHER" id="PTHR31471">
    <property type="entry name" value="OS02G0116800 PROTEIN"/>
    <property type="match status" value="1"/>
</dbReference>
<evidence type="ECO:0000313" key="5">
    <source>
        <dbReference type="EMBL" id="KAL3526782.1"/>
    </source>
</evidence>
<evidence type="ECO:0000256" key="3">
    <source>
        <dbReference type="SAM" id="MobiDB-lite"/>
    </source>
</evidence>
<evidence type="ECO:0000313" key="6">
    <source>
        <dbReference type="Proteomes" id="UP001630127"/>
    </source>
</evidence>
<feature type="compositionally biased region" description="Basic residues" evidence="3">
    <location>
        <begin position="269"/>
        <end position="280"/>
    </location>
</feature>
<evidence type="ECO:0000259" key="4">
    <source>
        <dbReference type="Pfam" id="PF03763"/>
    </source>
</evidence>
<reference evidence="5 6" key="1">
    <citation type="submission" date="2024-11" db="EMBL/GenBank/DDBJ databases">
        <title>A near-complete genome assembly of Cinchona calisaya.</title>
        <authorList>
            <person name="Lian D.C."/>
            <person name="Zhao X.W."/>
            <person name="Wei L."/>
        </authorList>
    </citation>
    <scope>NUCLEOTIDE SEQUENCE [LARGE SCALE GENOMIC DNA]</scope>
    <source>
        <tissue evidence="5">Nenye</tissue>
    </source>
</reference>
<feature type="compositionally biased region" description="Basic and acidic residues" evidence="3">
    <location>
        <begin position="189"/>
        <end position="212"/>
    </location>
</feature>
<keyword evidence="2" id="KW-0175">Coiled coil</keyword>
<feature type="region of interest" description="Disordered" evidence="3">
    <location>
        <begin position="1"/>
        <end position="47"/>
    </location>
</feature>
<feature type="domain" description="Remorin C-terminal" evidence="4">
    <location>
        <begin position="286"/>
        <end position="377"/>
    </location>
</feature>
<feature type="compositionally biased region" description="Low complexity" evidence="3">
    <location>
        <begin position="217"/>
        <end position="233"/>
    </location>
</feature>
<comment type="caution">
    <text evidence="5">The sequence shown here is derived from an EMBL/GenBank/DDBJ whole genome shotgun (WGS) entry which is preliminary data.</text>
</comment>
<dbReference type="Proteomes" id="UP001630127">
    <property type="component" value="Unassembled WGS sequence"/>
</dbReference>
<feature type="coiled-coil region" evidence="2">
    <location>
        <begin position="319"/>
        <end position="361"/>
    </location>
</feature>
<evidence type="ECO:0000256" key="2">
    <source>
        <dbReference type="SAM" id="Coils"/>
    </source>
</evidence>
<evidence type="ECO:0000256" key="1">
    <source>
        <dbReference type="ARBA" id="ARBA00005711"/>
    </source>
</evidence>
<proteinExistence type="inferred from homology"/>
<dbReference type="EMBL" id="JBJUIK010000005">
    <property type="protein sequence ID" value="KAL3526782.1"/>
    <property type="molecule type" value="Genomic_DNA"/>
</dbReference>
<feature type="compositionally biased region" description="Polar residues" evidence="3">
    <location>
        <begin position="1"/>
        <end position="19"/>
    </location>
</feature>
<name>A0ABD3A4Y0_9GENT</name>
<comment type="similarity">
    <text evidence="1">Belongs to the remorin family.</text>
</comment>
<dbReference type="PANTHER" id="PTHR31471:SF2">
    <property type="entry name" value="REMORIN FAMILY PROTEIN"/>
    <property type="match status" value="1"/>
</dbReference>
<sequence length="396" mass="42993">MWKNSASIGGNSGAYTSPGTPEYGDSYGRGIPKGWSSERVPLPTNSSRKHISAAALMPFNSGRALPSKWDDAERWITSPISGYGLCKTSTLQPQRQPKSKSGPLGTPGLMYLPNYSPTAPVLEGGSGRNFMAGSPFTTGVLLPDGLSSHYGTGNVAKSNSLYAENAIAHASSVPGISDFLSEPSNPSSQDDKLDDCKEAERSVSRVVSRRDMATQMSPKGSTHSSPKGSSSFSAFPLPIPTAADQLNHYSTKVEVRDVQVDKGATVTRQSKKHRARKKRQKSSDLEDIASHWDVSEAGKSSSKLQREEAKITAWENLQKAKAEAAIRKLEMKLEKKRSTSMDKILNKLRAAQTKAQEMRSSITENQALRSSKISHKVLFGKYVKTTSLSHCFSCYT</sequence>
<dbReference type="InterPro" id="IPR005516">
    <property type="entry name" value="Remorin_C"/>
</dbReference>
<accession>A0ABD3A4Y0</accession>
<feature type="region of interest" description="Disordered" evidence="3">
    <location>
        <begin position="178"/>
        <end position="236"/>
    </location>
</feature>
<organism evidence="5 6">
    <name type="scientific">Cinchona calisaya</name>
    <dbReference type="NCBI Taxonomy" id="153742"/>
    <lineage>
        <taxon>Eukaryota</taxon>
        <taxon>Viridiplantae</taxon>
        <taxon>Streptophyta</taxon>
        <taxon>Embryophyta</taxon>
        <taxon>Tracheophyta</taxon>
        <taxon>Spermatophyta</taxon>
        <taxon>Magnoliopsida</taxon>
        <taxon>eudicotyledons</taxon>
        <taxon>Gunneridae</taxon>
        <taxon>Pentapetalae</taxon>
        <taxon>asterids</taxon>
        <taxon>lamiids</taxon>
        <taxon>Gentianales</taxon>
        <taxon>Rubiaceae</taxon>
        <taxon>Cinchonoideae</taxon>
        <taxon>Cinchoneae</taxon>
        <taxon>Cinchona</taxon>
    </lineage>
</organism>